<organism evidence="9 10">
    <name type="scientific">Halalkalibacter suaedae</name>
    <dbReference type="NCBI Taxonomy" id="2822140"/>
    <lineage>
        <taxon>Bacteria</taxon>
        <taxon>Bacillati</taxon>
        <taxon>Bacillota</taxon>
        <taxon>Bacilli</taxon>
        <taxon>Bacillales</taxon>
        <taxon>Bacillaceae</taxon>
        <taxon>Halalkalibacter</taxon>
    </lineage>
</organism>
<feature type="transmembrane region" description="Helical" evidence="8">
    <location>
        <begin position="120"/>
        <end position="138"/>
    </location>
</feature>
<keyword evidence="10" id="KW-1185">Reference proteome</keyword>
<evidence type="ECO:0000256" key="4">
    <source>
        <dbReference type="ARBA" id="ARBA00022544"/>
    </source>
</evidence>
<evidence type="ECO:0000256" key="8">
    <source>
        <dbReference type="SAM" id="Phobius"/>
    </source>
</evidence>
<evidence type="ECO:0000256" key="7">
    <source>
        <dbReference type="ARBA" id="ARBA00023136"/>
    </source>
</evidence>
<feature type="transmembrane region" description="Helical" evidence="8">
    <location>
        <begin position="308"/>
        <end position="328"/>
    </location>
</feature>
<evidence type="ECO:0000256" key="5">
    <source>
        <dbReference type="ARBA" id="ARBA00022692"/>
    </source>
</evidence>
<keyword evidence="6 8" id="KW-1133">Transmembrane helix</keyword>
<evidence type="ECO:0000313" key="10">
    <source>
        <dbReference type="Proteomes" id="UP000678228"/>
    </source>
</evidence>
<reference evidence="9" key="1">
    <citation type="submission" date="2021-03" db="EMBL/GenBank/DDBJ databases">
        <title>Bacillus suaedae sp. nov., isolated from Suaeda aralocaspica.</title>
        <authorList>
            <person name="Lei R.F.R."/>
        </authorList>
    </citation>
    <scope>NUCLEOTIDE SEQUENCE</scope>
    <source>
        <strain evidence="9">YZJH907-2</strain>
    </source>
</reference>
<dbReference type="PANTHER" id="PTHR34975">
    <property type="entry name" value="SPORE GERMINATION PROTEIN A2"/>
    <property type="match status" value="1"/>
</dbReference>
<dbReference type="GO" id="GO:0016020">
    <property type="term" value="C:membrane"/>
    <property type="evidence" value="ECO:0007669"/>
    <property type="project" value="UniProtKB-SubCell"/>
</dbReference>
<protein>
    <submittedName>
        <fullName evidence="9">GerAB/ArcD/ProY family transporter</fullName>
    </submittedName>
</protein>
<feature type="transmembrane region" description="Helical" evidence="8">
    <location>
        <begin position="12"/>
        <end position="29"/>
    </location>
</feature>
<evidence type="ECO:0000256" key="3">
    <source>
        <dbReference type="ARBA" id="ARBA00022448"/>
    </source>
</evidence>
<comment type="subcellular location">
    <subcellularLocation>
        <location evidence="1">Membrane</location>
        <topology evidence="1">Multi-pass membrane protein</topology>
    </subcellularLocation>
</comment>
<feature type="transmembrane region" description="Helical" evidence="8">
    <location>
        <begin position="334"/>
        <end position="354"/>
    </location>
</feature>
<dbReference type="InterPro" id="IPR004761">
    <property type="entry name" value="Spore_GerAB"/>
</dbReference>
<keyword evidence="7 8" id="KW-0472">Membrane</keyword>
<dbReference type="RefSeq" id="WP_210596051.1">
    <property type="nucleotide sequence ID" value="NZ_JAGKSQ010000002.1"/>
</dbReference>
<dbReference type="Pfam" id="PF03845">
    <property type="entry name" value="Spore_permease"/>
    <property type="match status" value="1"/>
</dbReference>
<name>A0A940WPQ5_9BACI</name>
<keyword evidence="3" id="KW-0813">Transport</keyword>
<dbReference type="EMBL" id="JAGKSQ010000002">
    <property type="protein sequence ID" value="MBP3950404.1"/>
    <property type="molecule type" value="Genomic_DNA"/>
</dbReference>
<dbReference type="AlphaFoldDB" id="A0A940WPQ5"/>
<feature type="transmembrane region" description="Helical" evidence="8">
    <location>
        <begin position="192"/>
        <end position="208"/>
    </location>
</feature>
<evidence type="ECO:0000256" key="1">
    <source>
        <dbReference type="ARBA" id="ARBA00004141"/>
    </source>
</evidence>
<evidence type="ECO:0000256" key="6">
    <source>
        <dbReference type="ARBA" id="ARBA00022989"/>
    </source>
</evidence>
<evidence type="ECO:0000256" key="2">
    <source>
        <dbReference type="ARBA" id="ARBA00007998"/>
    </source>
</evidence>
<sequence length="359" mass="41287">METTSNKFTSFEVFSFTVCSTIGIGLGFLPYAGEVEIRSDWLQLIVASAPYFFLLYLIGHYYKKHPNTHFFKHLKARIPALLFWIIVLYIIASILYAGIVSLHSLNQTVEVFMLPNTRRWIVSLVFLLPTTLALYYGIRTITRFIVILITLEFVTFAIIFSLGFSDYFRWIYIPPIHAVDPSIYLHSSVADLARYGGLVSLLGFLPFVGKGVARSKSMHFGLLFVVAQYVVLSIVVLGTFGYEESLTLISPLISITQLFLAGNALFERLDLLFLMIWILVMFKMFVIQLWFIGYLANILLPKVKKMTIYFFYIFILFFGMISTAGHTYNGWGYHNYNAFIYSCLIPSIFLLYLLKRRST</sequence>
<accession>A0A940WPQ5</accession>
<feature type="transmembrane region" description="Helical" evidence="8">
    <location>
        <begin position="220"/>
        <end position="242"/>
    </location>
</feature>
<evidence type="ECO:0000313" key="9">
    <source>
        <dbReference type="EMBL" id="MBP3950404.1"/>
    </source>
</evidence>
<feature type="transmembrane region" description="Helical" evidence="8">
    <location>
        <begin position="41"/>
        <end position="59"/>
    </location>
</feature>
<feature type="transmembrane region" description="Helical" evidence="8">
    <location>
        <begin position="271"/>
        <end position="296"/>
    </location>
</feature>
<dbReference type="PANTHER" id="PTHR34975:SF2">
    <property type="entry name" value="SPORE GERMINATION PROTEIN A2"/>
    <property type="match status" value="1"/>
</dbReference>
<feature type="transmembrane region" description="Helical" evidence="8">
    <location>
        <begin position="145"/>
        <end position="172"/>
    </location>
</feature>
<keyword evidence="5 8" id="KW-0812">Transmembrane</keyword>
<feature type="transmembrane region" description="Helical" evidence="8">
    <location>
        <begin position="80"/>
        <end position="100"/>
    </location>
</feature>
<proteinExistence type="inferred from homology"/>
<comment type="caution">
    <text evidence="9">The sequence shown here is derived from an EMBL/GenBank/DDBJ whole genome shotgun (WGS) entry which is preliminary data.</text>
</comment>
<dbReference type="GO" id="GO:0009847">
    <property type="term" value="P:spore germination"/>
    <property type="evidence" value="ECO:0007669"/>
    <property type="project" value="InterPro"/>
</dbReference>
<comment type="similarity">
    <text evidence="2">Belongs to the amino acid-polyamine-organocation (APC) superfamily. Spore germination protein (SGP) (TC 2.A.3.9) family.</text>
</comment>
<keyword evidence="4" id="KW-0309">Germination</keyword>
<gene>
    <name evidence="9" type="ORF">J7W16_04610</name>
</gene>
<dbReference type="Proteomes" id="UP000678228">
    <property type="component" value="Unassembled WGS sequence"/>
</dbReference>